<comment type="caution">
    <text evidence="1">The sequence shown here is derived from an EMBL/GenBank/DDBJ whole genome shotgun (WGS) entry which is preliminary data.</text>
</comment>
<name>A0A9N9DTH6_9GLOM</name>
<gene>
    <name evidence="1" type="ORF">DEBURN_LOCUS11360</name>
</gene>
<accession>A0A9N9DTH6</accession>
<dbReference type="Proteomes" id="UP000789706">
    <property type="component" value="Unassembled WGS sequence"/>
</dbReference>
<reference evidence="1" key="1">
    <citation type="submission" date="2021-06" db="EMBL/GenBank/DDBJ databases">
        <authorList>
            <person name="Kallberg Y."/>
            <person name="Tangrot J."/>
            <person name="Rosling A."/>
        </authorList>
    </citation>
    <scope>NUCLEOTIDE SEQUENCE</scope>
    <source>
        <strain evidence="1">AZ414A</strain>
    </source>
</reference>
<dbReference type="EMBL" id="CAJVPK010005884">
    <property type="protein sequence ID" value="CAG8647453.1"/>
    <property type="molecule type" value="Genomic_DNA"/>
</dbReference>
<protein>
    <submittedName>
        <fullName evidence="1">3531_t:CDS:1</fullName>
    </submittedName>
</protein>
<evidence type="ECO:0000313" key="2">
    <source>
        <dbReference type="Proteomes" id="UP000789706"/>
    </source>
</evidence>
<organism evidence="1 2">
    <name type="scientific">Diversispora eburnea</name>
    <dbReference type="NCBI Taxonomy" id="1213867"/>
    <lineage>
        <taxon>Eukaryota</taxon>
        <taxon>Fungi</taxon>
        <taxon>Fungi incertae sedis</taxon>
        <taxon>Mucoromycota</taxon>
        <taxon>Glomeromycotina</taxon>
        <taxon>Glomeromycetes</taxon>
        <taxon>Diversisporales</taxon>
        <taxon>Diversisporaceae</taxon>
        <taxon>Diversispora</taxon>
    </lineage>
</organism>
<evidence type="ECO:0000313" key="1">
    <source>
        <dbReference type="EMBL" id="CAG8647453.1"/>
    </source>
</evidence>
<keyword evidence="2" id="KW-1185">Reference proteome</keyword>
<feature type="non-terminal residue" evidence="1">
    <location>
        <position position="63"/>
    </location>
</feature>
<sequence>MSAITSTINVRGELSAHNDIPYTNNNLRISQEIRDIAQKLIKNRKVGKRQSDANIVDFSSKKP</sequence>
<dbReference type="AlphaFoldDB" id="A0A9N9DTH6"/>
<proteinExistence type="predicted"/>